<feature type="domain" description="HNH endonuclease 5" evidence="1">
    <location>
        <begin position="41"/>
        <end position="83"/>
    </location>
</feature>
<proteinExistence type="predicted"/>
<evidence type="ECO:0000259" key="1">
    <source>
        <dbReference type="Pfam" id="PF14279"/>
    </source>
</evidence>
<dbReference type="Proteomes" id="UP000469950">
    <property type="component" value="Unassembled WGS sequence"/>
</dbReference>
<protein>
    <recommendedName>
        <fullName evidence="1">HNH endonuclease 5 domain-containing protein</fullName>
    </recommendedName>
</protein>
<reference evidence="2 3" key="1">
    <citation type="submission" date="2019-10" db="EMBL/GenBank/DDBJ databases">
        <title>Draft genome sequence of Marinobacter hydrocarbonoclasticus NCT7M from the microbiome of the marine copepod.</title>
        <authorList>
            <person name="Nuttall R."/>
            <person name="Sharma G."/>
            <person name="Moisander P."/>
        </authorList>
    </citation>
    <scope>NUCLEOTIDE SEQUENCE [LARGE SCALE GENOMIC DNA]</scope>
    <source>
        <strain evidence="2 3">NCT7M</strain>
    </source>
</reference>
<dbReference type="InterPro" id="IPR029471">
    <property type="entry name" value="HNH_5"/>
</dbReference>
<dbReference type="EMBL" id="WBMP01000023">
    <property type="protein sequence ID" value="KAE8544012.1"/>
    <property type="molecule type" value="Genomic_DNA"/>
</dbReference>
<name>A0A833N8F6_MARNT</name>
<dbReference type="Pfam" id="PF14279">
    <property type="entry name" value="HNH_5"/>
    <property type="match status" value="1"/>
</dbReference>
<sequence>MPSRPARKKLAESLSLELFGFGECFSDQFLCPTCMCAFRVEKDSNRYTAGHIIPEAAGGEEWTILCRTCNSRFGERQDKWFGEYLSVLQNPEGTFFHAKSKSKYITVNGVTISGKVSVSEEDGAIEVFAPINRNPPGKVESIPQGPKLEVQFTPEITKHINEVQVGYITAAYLTWFSLVGYSWAMQSSLESVRKQILECDYTLGGAKVVALMSDEIFEPDIGVVVESDHVYPCCLMYDRMVIFPAPNGAPSPHKVVFSAQHQLHLLNLARMDAPYAVSFEGKILVKPDMLRKEPPVPEHLLYIFADSDKEAQWLVLER</sequence>
<accession>A0A833N8F6</accession>
<gene>
    <name evidence="2" type="ORF">F6453_3626</name>
</gene>
<comment type="caution">
    <text evidence="2">The sequence shown here is derived from an EMBL/GenBank/DDBJ whole genome shotgun (WGS) entry which is preliminary data.</text>
</comment>
<evidence type="ECO:0000313" key="2">
    <source>
        <dbReference type="EMBL" id="KAE8544012.1"/>
    </source>
</evidence>
<organism evidence="2 3">
    <name type="scientific">Marinobacter nauticus</name>
    <name type="common">Marinobacter hydrocarbonoclasticus</name>
    <name type="synonym">Marinobacter aquaeolei</name>
    <dbReference type="NCBI Taxonomy" id="2743"/>
    <lineage>
        <taxon>Bacteria</taxon>
        <taxon>Pseudomonadati</taxon>
        <taxon>Pseudomonadota</taxon>
        <taxon>Gammaproteobacteria</taxon>
        <taxon>Pseudomonadales</taxon>
        <taxon>Marinobacteraceae</taxon>
        <taxon>Marinobacter</taxon>
    </lineage>
</organism>
<dbReference type="AlphaFoldDB" id="A0A833N8F6"/>
<evidence type="ECO:0000313" key="3">
    <source>
        <dbReference type="Proteomes" id="UP000469950"/>
    </source>
</evidence>